<feature type="domain" description="Flagellin C-terminal" evidence="4">
    <location>
        <begin position="269"/>
        <end position="348"/>
    </location>
</feature>
<sequence length="348" mass="35452">MTSMMTTGLAGGGLLAHLVADNVAARAQFERLTRQSSDGKVALTYAGLGTGAATSLNLRPQVAQTEAWGRNVTKAQTQLTATQSALTGLADTATRLSSAALQLGTLQGNTPEVLAGQARSALAELSSVLNTQVGNVYIFSGTDSATPAIDATALDGFVASVGTRVATLATDGAAAVTADVLDAAAAQDFMPGSTGAAVAQVETDAGRSVPLGVTAWQNLYATQSGTDTTGSYMRDLVAGLAMLAGLDQAGTLSSEQLQDFGTRAAKLLQGAQAAITVDSAGLGDVQAGLKTRATSLTELHDTLKDQIKSVEEVDMATTAATLAQVKTQLEASYQLIASMREMTLTAYL</sequence>
<dbReference type="Proteomes" id="UP000325255">
    <property type="component" value="Unassembled WGS sequence"/>
</dbReference>
<dbReference type="PANTHER" id="PTHR42792:SF1">
    <property type="entry name" value="FLAGELLAR HOOK-ASSOCIATED PROTEIN 3"/>
    <property type="match status" value="1"/>
</dbReference>
<evidence type="ECO:0000259" key="4">
    <source>
        <dbReference type="Pfam" id="PF00700"/>
    </source>
</evidence>
<accession>A0A5M6IVX3</accession>
<dbReference type="GO" id="GO:0005198">
    <property type="term" value="F:structural molecule activity"/>
    <property type="evidence" value="ECO:0007669"/>
    <property type="project" value="InterPro"/>
</dbReference>
<dbReference type="RefSeq" id="WP_150040565.1">
    <property type="nucleotide sequence ID" value="NZ_OW485601.1"/>
</dbReference>
<evidence type="ECO:0000256" key="3">
    <source>
        <dbReference type="ARBA" id="ARBA00023143"/>
    </source>
</evidence>
<dbReference type="Pfam" id="PF00700">
    <property type="entry name" value="Flagellin_C"/>
    <property type="match status" value="1"/>
</dbReference>
<name>A0A5M6IVX3_9PROT</name>
<evidence type="ECO:0000313" key="6">
    <source>
        <dbReference type="Proteomes" id="UP000325255"/>
    </source>
</evidence>
<evidence type="ECO:0000256" key="2">
    <source>
        <dbReference type="ARBA" id="ARBA00005709"/>
    </source>
</evidence>
<dbReference type="InterPro" id="IPR001492">
    <property type="entry name" value="Flagellin"/>
</dbReference>
<gene>
    <name evidence="5" type="ORF">F1189_09840</name>
</gene>
<reference evidence="5 6" key="1">
    <citation type="submission" date="2019-09" db="EMBL/GenBank/DDBJ databases">
        <title>Genome sequence of Rhodovastum atsumiense, a diverse member of the Acetobacteraceae family of non-sulfur purple photosynthetic bacteria.</title>
        <authorList>
            <person name="Meyer T."/>
            <person name="Kyndt J."/>
        </authorList>
    </citation>
    <scope>NUCLEOTIDE SEQUENCE [LARGE SCALE GENOMIC DNA]</scope>
    <source>
        <strain evidence="5 6">DSM 21279</strain>
    </source>
</reference>
<dbReference type="GO" id="GO:0009288">
    <property type="term" value="C:bacterial-type flagellum"/>
    <property type="evidence" value="ECO:0007669"/>
    <property type="project" value="UniProtKB-SubCell"/>
</dbReference>
<dbReference type="EMBL" id="VWPK01000012">
    <property type="protein sequence ID" value="KAA5612466.1"/>
    <property type="molecule type" value="Genomic_DNA"/>
</dbReference>
<dbReference type="OrthoDB" id="7260935at2"/>
<dbReference type="Gene3D" id="1.20.1330.10">
    <property type="entry name" value="f41 fragment of flagellin, N-terminal domain"/>
    <property type="match status" value="1"/>
</dbReference>
<comment type="similarity">
    <text evidence="2">Belongs to the bacterial flagellin family.</text>
</comment>
<protein>
    <recommendedName>
        <fullName evidence="4">Flagellin C-terminal domain-containing protein</fullName>
    </recommendedName>
</protein>
<evidence type="ECO:0000256" key="1">
    <source>
        <dbReference type="ARBA" id="ARBA00004365"/>
    </source>
</evidence>
<evidence type="ECO:0000313" key="5">
    <source>
        <dbReference type="EMBL" id="KAA5612466.1"/>
    </source>
</evidence>
<comment type="caution">
    <text evidence="5">The sequence shown here is derived from an EMBL/GenBank/DDBJ whole genome shotgun (WGS) entry which is preliminary data.</text>
</comment>
<dbReference type="SUPFAM" id="SSF64518">
    <property type="entry name" value="Phase 1 flagellin"/>
    <property type="match status" value="1"/>
</dbReference>
<dbReference type="PANTHER" id="PTHR42792">
    <property type="entry name" value="FLAGELLIN"/>
    <property type="match status" value="1"/>
</dbReference>
<dbReference type="InterPro" id="IPR046358">
    <property type="entry name" value="Flagellin_C"/>
</dbReference>
<organism evidence="5 6">
    <name type="scientific">Rhodovastum atsumiense</name>
    <dbReference type="NCBI Taxonomy" id="504468"/>
    <lineage>
        <taxon>Bacteria</taxon>
        <taxon>Pseudomonadati</taxon>
        <taxon>Pseudomonadota</taxon>
        <taxon>Alphaproteobacteria</taxon>
        <taxon>Acetobacterales</taxon>
        <taxon>Acetobacteraceae</taxon>
        <taxon>Rhodovastum</taxon>
    </lineage>
</organism>
<comment type="subcellular location">
    <subcellularLocation>
        <location evidence="1">Bacterial flagellum</location>
    </subcellularLocation>
</comment>
<proteinExistence type="inferred from homology"/>
<dbReference type="AlphaFoldDB" id="A0A5M6IVX3"/>
<keyword evidence="6" id="KW-1185">Reference proteome</keyword>
<keyword evidence="3" id="KW-0975">Bacterial flagellum</keyword>